<comment type="caution">
    <text evidence="9">The sequence shown here is derived from an EMBL/GenBank/DDBJ whole genome shotgun (WGS) entry which is preliminary data.</text>
</comment>
<comment type="similarity">
    <text evidence="6">Belongs to the class IV-like SAM-binding methyltransferase superfamily. RNA methyltransferase TrmH family. TrmL subfamily.</text>
</comment>
<dbReference type="GO" id="GO:0005737">
    <property type="term" value="C:cytoplasm"/>
    <property type="evidence" value="ECO:0007669"/>
    <property type="project" value="UniProtKB-SubCell"/>
</dbReference>
<dbReference type="AlphaFoldDB" id="A0A1Y2L2V3"/>
<dbReference type="HAMAP" id="MF_01885">
    <property type="entry name" value="tRNA_methyltr_TrmL"/>
    <property type="match status" value="1"/>
</dbReference>
<evidence type="ECO:0000256" key="5">
    <source>
        <dbReference type="ARBA" id="ARBA00022694"/>
    </source>
</evidence>
<dbReference type="STRING" id="1293891.TMES_11990"/>
<feature type="binding site" evidence="6 7">
    <location>
        <position position="82"/>
    </location>
    <ligand>
        <name>S-adenosyl-L-methionine</name>
        <dbReference type="ChEBI" id="CHEBI:59789"/>
    </ligand>
</feature>
<feature type="binding site" evidence="6 7">
    <location>
        <position position="104"/>
    </location>
    <ligand>
        <name>S-adenosyl-L-methionine</name>
        <dbReference type="ChEBI" id="CHEBI:59789"/>
    </ligand>
</feature>
<comment type="catalytic activity">
    <reaction evidence="6">
        <text>cytidine(34) in tRNA + S-adenosyl-L-methionine = 2'-O-methylcytidine(34) in tRNA + S-adenosyl-L-homocysteine + H(+)</text>
        <dbReference type="Rhea" id="RHEA:43084"/>
        <dbReference type="Rhea" id="RHEA-COMP:10331"/>
        <dbReference type="Rhea" id="RHEA-COMP:10332"/>
        <dbReference type="ChEBI" id="CHEBI:15378"/>
        <dbReference type="ChEBI" id="CHEBI:57856"/>
        <dbReference type="ChEBI" id="CHEBI:59789"/>
        <dbReference type="ChEBI" id="CHEBI:74495"/>
        <dbReference type="ChEBI" id="CHEBI:82748"/>
        <dbReference type="EC" id="2.1.1.207"/>
    </reaction>
</comment>
<dbReference type="PIRSF" id="PIRSF029256">
    <property type="entry name" value="SpoU_TrmH_prd"/>
    <property type="match status" value="1"/>
</dbReference>
<dbReference type="EC" id="2.1.1.207" evidence="6"/>
<evidence type="ECO:0000256" key="4">
    <source>
        <dbReference type="ARBA" id="ARBA00022691"/>
    </source>
</evidence>
<feature type="domain" description="tRNA/rRNA methyltransferase SpoU type" evidence="8">
    <location>
        <begin position="2"/>
        <end position="143"/>
    </location>
</feature>
<keyword evidence="2 6" id="KW-0489">Methyltransferase</keyword>
<proteinExistence type="inferred from homology"/>
<reference evidence="9 10" key="1">
    <citation type="submission" date="2014-03" db="EMBL/GenBank/DDBJ databases">
        <title>The draft genome sequence of Thalassospira mesophila JCM 18969.</title>
        <authorList>
            <person name="Lai Q."/>
            <person name="Shao Z."/>
        </authorList>
    </citation>
    <scope>NUCLEOTIDE SEQUENCE [LARGE SCALE GENOMIC DNA]</scope>
    <source>
        <strain evidence="9 10">JCM 18969</strain>
    </source>
</reference>
<keyword evidence="10" id="KW-1185">Reference proteome</keyword>
<keyword evidence="1 6" id="KW-0963">Cytoplasm</keyword>
<comment type="subcellular location">
    <subcellularLocation>
        <location evidence="6">Cytoplasm</location>
    </subcellularLocation>
</comment>
<comment type="subunit">
    <text evidence="6">Homodimer.</text>
</comment>
<dbReference type="Gene3D" id="3.40.1280.10">
    <property type="match status" value="1"/>
</dbReference>
<dbReference type="Pfam" id="PF00588">
    <property type="entry name" value="SpoU_methylase"/>
    <property type="match status" value="1"/>
</dbReference>
<dbReference type="PANTHER" id="PTHR42971">
    <property type="entry name" value="TRNA (CYTIDINE(34)-2'-O)-METHYLTRANSFERASE"/>
    <property type="match status" value="1"/>
</dbReference>
<evidence type="ECO:0000313" key="9">
    <source>
        <dbReference type="EMBL" id="OSQ38510.1"/>
    </source>
</evidence>
<accession>A0A1Y2L2V3</accession>
<dbReference type="GO" id="GO:0003723">
    <property type="term" value="F:RNA binding"/>
    <property type="evidence" value="ECO:0007669"/>
    <property type="project" value="InterPro"/>
</dbReference>
<evidence type="ECO:0000256" key="3">
    <source>
        <dbReference type="ARBA" id="ARBA00022679"/>
    </source>
</evidence>
<dbReference type="EMBL" id="JFKA01000004">
    <property type="protein sequence ID" value="OSQ38510.1"/>
    <property type="molecule type" value="Genomic_DNA"/>
</dbReference>
<comment type="catalytic activity">
    <reaction evidence="6">
        <text>5-carboxymethylaminomethyluridine(34) in tRNA(Leu) + S-adenosyl-L-methionine = 5-carboxymethylaminomethyl-2'-O-methyluridine(34) in tRNA(Leu) + S-adenosyl-L-homocysteine + H(+)</text>
        <dbReference type="Rhea" id="RHEA:43088"/>
        <dbReference type="Rhea" id="RHEA-COMP:10333"/>
        <dbReference type="Rhea" id="RHEA-COMP:10334"/>
        <dbReference type="ChEBI" id="CHEBI:15378"/>
        <dbReference type="ChEBI" id="CHEBI:57856"/>
        <dbReference type="ChEBI" id="CHEBI:59789"/>
        <dbReference type="ChEBI" id="CHEBI:74508"/>
        <dbReference type="ChEBI" id="CHEBI:74511"/>
        <dbReference type="EC" id="2.1.1.207"/>
    </reaction>
</comment>
<dbReference type="PANTHER" id="PTHR42971:SF1">
    <property type="entry name" value="TRNA (CYTIDINE(34)-2'-O)-METHYLTRANSFERASE"/>
    <property type="match status" value="1"/>
</dbReference>
<dbReference type="GO" id="GO:0141102">
    <property type="term" value="F:tRNA (5-carboxymethylaminomethyluridine(34)-2'-O)-methyltransferase activity"/>
    <property type="evidence" value="ECO:0007669"/>
    <property type="project" value="RHEA"/>
</dbReference>
<evidence type="ECO:0000256" key="7">
    <source>
        <dbReference type="PIRSR" id="PIRSR029256-1"/>
    </source>
</evidence>
<evidence type="ECO:0000256" key="2">
    <source>
        <dbReference type="ARBA" id="ARBA00022603"/>
    </source>
</evidence>
<evidence type="ECO:0000256" key="1">
    <source>
        <dbReference type="ARBA" id="ARBA00022490"/>
    </source>
</evidence>
<dbReference type="GO" id="GO:0141098">
    <property type="term" value="F:tRNA (cytidine(34)-2'-O)-methyltransferase activity"/>
    <property type="evidence" value="ECO:0007669"/>
    <property type="project" value="RHEA"/>
</dbReference>
<keyword evidence="4 6" id="KW-0949">S-adenosyl-L-methionine</keyword>
<dbReference type="InterPro" id="IPR016914">
    <property type="entry name" value="TrmL"/>
</dbReference>
<dbReference type="InterPro" id="IPR001537">
    <property type="entry name" value="SpoU_MeTrfase"/>
</dbReference>
<dbReference type="CDD" id="cd18094">
    <property type="entry name" value="SpoU-like_TrmL"/>
    <property type="match status" value="1"/>
</dbReference>
<dbReference type="Proteomes" id="UP000193391">
    <property type="component" value="Unassembled WGS sequence"/>
</dbReference>
<sequence>MMRICLFEPDIPQNTGTILRMAACLGVGVDIIEPCGFLLTSASLKRAGMDYLDAADYQRHADWQAFDDARKTGALPGRLVLMTTKGAVPYCDFDFRPDDILMLGAESRGVPDQVHAAADARVVIPLRPGMRSLNVAMAGAMTLGEALRQTNSFPGYSE</sequence>
<gene>
    <name evidence="6" type="primary">trmL</name>
    <name evidence="9" type="ORF">TMES_11990</name>
</gene>
<keyword evidence="5 6" id="KW-0819">tRNA processing</keyword>
<organism evidence="9 10">
    <name type="scientific">Thalassospira mesophila</name>
    <dbReference type="NCBI Taxonomy" id="1293891"/>
    <lineage>
        <taxon>Bacteria</taxon>
        <taxon>Pseudomonadati</taxon>
        <taxon>Pseudomonadota</taxon>
        <taxon>Alphaproteobacteria</taxon>
        <taxon>Rhodospirillales</taxon>
        <taxon>Thalassospiraceae</taxon>
        <taxon>Thalassospira</taxon>
    </lineage>
</organism>
<evidence type="ECO:0000313" key="10">
    <source>
        <dbReference type="Proteomes" id="UP000193391"/>
    </source>
</evidence>
<dbReference type="SUPFAM" id="SSF75217">
    <property type="entry name" value="alpha/beta knot"/>
    <property type="match status" value="1"/>
</dbReference>
<dbReference type="GO" id="GO:0002130">
    <property type="term" value="P:wobble position ribose methylation"/>
    <property type="evidence" value="ECO:0007669"/>
    <property type="project" value="TreeGrafter"/>
</dbReference>
<dbReference type="InterPro" id="IPR029028">
    <property type="entry name" value="Alpha/beta_knot_MTases"/>
</dbReference>
<protein>
    <recommendedName>
        <fullName evidence="6">tRNA (cytidine(34)-2'-O)-methyltransferase</fullName>
        <ecNumber evidence="6">2.1.1.207</ecNumber>
    </recommendedName>
    <alternativeName>
        <fullName evidence="6">tRNA (cytidine/uridine-2'-O-)-methyltransferase TrmL</fullName>
    </alternativeName>
</protein>
<dbReference type="InterPro" id="IPR029026">
    <property type="entry name" value="tRNA_m1G_MTases_N"/>
</dbReference>
<evidence type="ECO:0000256" key="6">
    <source>
        <dbReference type="HAMAP-Rule" id="MF_01885"/>
    </source>
</evidence>
<feature type="binding site" evidence="6 7">
    <location>
        <position position="124"/>
    </location>
    <ligand>
        <name>S-adenosyl-L-methionine</name>
        <dbReference type="ChEBI" id="CHEBI:59789"/>
    </ligand>
</feature>
<feature type="binding site" evidence="6 7">
    <location>
        <position position="132"/>
    </location>
    <ligand>
        <name>S-adenosyl-L-methionine</name>
        <dbReference type="ChEBI" id="CHEBI:59789"/>
    </ligand>
</feature>
<name>A0A1Y2L2V3_9PROT</name>
<evidence type="ECO:0000259" key="8">
    <source>
        <dbReference type="Pfam" id="PF00588"/>
    </source>
</evidence>
<comment type="function">
    <text evidence="6">Methylates the ribose at the nucleotide 34 wobble position in the two leucyl isoacceptors tRNA(Leu)(CmAA) and tRNA(Leu)(cmnm5UmAA). Catalyzes the methyl transfer from S-adenosyl-L-methionine to the 2'-OH of the wobble nucleotide.</text>
</comment>
<keyword evidence="3 6" id="KW-0808">Transferase</keyword>